<comment type="catalytic activity">
    <reaction evidence="7">
        <text>diphthine methyl ester-[translation elongation factor 2] + H2O = diphthine-[translation elongation factor 2] + methanol + H(+)</text>
        <dbReference type="Rhea" id="RHEA:42656"/>
        <dbReference type="Rhea" id="RHEA-COMP:10172"/>
        <dbReference type="Rhea" id="RHEA-COMP:10173"/>
        <dbReference type="ChEBI" id="CHEBI:15377"/>
        <dbReference type="ChEBI" id="CHEBI:15378"/>
        <dbReference type="ChEBI" id="CHEBI:17790"/>
        <dbReference type="ChEBI" id="CHEBI:79005"/>
        <dbReference type="ChEBI" id="CHEBI:82696"/>
        <dbReference type="EC" id="3.1.1.97"/>
    </reaction>
</comment>
<sequence>IVDIQRKLYAVLRKFGHALIPRQNTNAAKRMGSMDMNQLKPVTLSKFSTDNPPDSVEWCPTQSTLFVCGTYLYDGADKSRKGSIFCLNLNESTNSINTLQHLNTNGILDMQWLQHDSTYLSTICSNGQFVLYSLTSDQNEPLKQVLCEDVTADQTLGLTHNWYRPRDINQLTSSRYLVVGDQSGSLTLAELNTNGLEYIQQWQAHDYECWTCAFDYTNSNIVFSGADDCLFKIWDIREQAKETHLSREHKMGVCSIAVSPFDEHQFLTGSFDEYLRQWDKRMLDKSLKETKLNAGVWKIKYHPQNAQNILCACMANGFHIVDNTNLTVKCSYTEHTSLAYGCDWKHRDPLNELASMNMDDHDITNNLQDNDNTVATCSFYDKSVHVWKTQTIH</sequence>
<evidence type="ECO:0000256" key="2">
    <source>
        <dbReference type="ARBA" id="ARBA00022574"/>
    </source>
</evidence>
<organism evidence="9 10">
    <name type="scientific">Didymodactylos carnosus</name>
    <dbReference type="NCBI Taxonomy" id="1234261"/>
    <lineage>
        <taxon>Eukaryota</taxon>
        <taxon>Metazoa</taxon>
        <taxon>Spiralia</taxon>
        <taxon>Gnathifera</taxon>
        <taxon>Rotifera</taxon>
        <taxon>Eurotatoria</taxon>
        <taxon>Bdelloidea</taxon>
        <taxon>Philodinida</taxon>
        <taxon>Philodinidae</taxon>
        <taxon>Didymodactylos</taxon>
    </lineage>
</organism>
<keyword evidence="2" id="KW-0853">WD repeat</keyword>
<dbReference type="Pfam" id="PF00400">
    <property type="entry name" value="WD40"/>
    <property type="match status" value="2"/>
</dbReference>
<keyword evidence="4" id="KW-0378">Hydrolase</keyword>
<evidence type="ECO:0000256" key="6">
    <source>
        <dbReference type="ARBA" id="ARBA00039131"/>
    </source>
</evidence>
<protein>
    <recommendedName>
        <fullName evidence="6">methylated diphthine methylhydrolase</fullName>
        <ecNumber evidence="6">3.1.1.97</ecNumber>
    </recommendedName>
</protein>
<proteinExistence type="inferred from homology"/>
<evidence type="ECO:0000313" key="10">
    <source>
        <dbReference type="Proteomes" id="UP000682733"/>
    </source>
</evidence>
<accession>A0A8S2PJM4</accession>
<dbReference type="InterPro" id="IPR015943">
    <property type="entry name" value="WD40/YVTN_repeat-like_dom_sf"/>
</dbReference>
<reference evidence="9" key="1">
    <citation type="submission" date="2021-02" db="EMBL/GenBank/DDBJ databases">
        <authorList>
            <person name="Nowell W R."/>
        </authorList>
    </citation>
    <scope>NUCLEOTIDE SEQUENCE</scope>
</reference>
<evidence type="ECO:0000256" key="1">
    <source>
        <dbReference type="ARBA" id="ARBA00005156"/>
    </source>
</evidence>
<dbReference type="EMBL" id="CAJOBA010037945">
    <property type="protein sequence ID" value="CAF4051920.1"/>
    <property type="molecule type" value="Genomic_DNA"/>
</dbReference>
<name>A0A8S2PJM4_9BILA</name>
<dbReference type="Gene3D" id="2.130.10.10">
    <property type="entry name" value="YVTN repeat-like/Quinoprotein amine dehydrogenase"/>
    <property type="match status" value="2"/>
</dbReference>
<dbReference type="GO" id="GO:0017183">
    <property type="term" value="P:protein histidyl modification to diphthamide"/>
    <property type="evidence" value="ECO:0007669"/>
    <property type="project" value="TreeGrafter"/>
</dbReference>
<dbReference type="EC" id="3.1.1.97" evidence="6"/>
<feature type="non-terminal residue" evidence="9">
    <location>
        <position position="1"/>
    </location>
</feature>
<dbReference type="InterPro" id="IPR052415">
    <property type="entry name" value="Diphthine_MTase"/>
</dbReference>
<comment type="similarity">
    <text evidence="5">Belongs to the DPH7 family.</text>
</comment>
<evidence type="ECO:0000256" key="5">
    <source>
        <dbReference type="ARBA" id="ARBA00038092"/>
    </source>
</evidence>
<evidence type="ECO:0000256" key="7">
    <source>
        <dbReference type="ARBA" id="ARBA00047551"/>
    </source>
</evidence>
<dbReference type="InterPro" id="IPR001680">
    <property type="entry name" value="WD40_rpt"/>
</dbReference>
<dbReference type="PANTHER" id="PTHR46042:SF1">
    <property type="entry name" value="DIPHTHINE METHYLTRANSFERASE"/>
    <property type="match status" value="1"/>
</dbReference>
<evidence type="ECO:0000256" key="3">
    <source>
        <dbReference type="ARBA" id="ARBA00022737"/>
    </source>
</evidence>
<dbReference type="InterPro" id="IPR036322">
    <property type="entry name" value="WD40_repeat_dom_sf"/>
</dbReference>
<gene>
    <name evidence="8" type="ORF">OVA965_LOCUS25976</name>
    <name evidence="9" type="ORF">TMI583_LOCUS26709</name>
</gene>
<keyword evidence="3" id="KW-0677">Repeat</keyword>
<dbReference type="SMART" id="SM00320">
    <property type="entry name" value="WD40"/>
    <property type="match status" value="4"/>
</dbReference>
<dbReference type="GO" id="GO:0005737">
    <property type="term" value="C:cytoplasm"/>
    <property type="evidence" value="ECO:0007669"/>
    <property type="project" value="TreeGrafter"/>
</dbReference>
<evidence type="ECO:0000313" key="9">
    <source>
        <dbReference type="EMBL" id="CAF4051920.1"/>
    </source>
</evidence>
<evidence type="ECO:0000313" key="8">
    <source>
        <dbReference type="EMBL" id="CAF1244374.1"/>
    </source>
</evidence>
<dbReference type="PANTHER" id="PTHR46042">
    <property type="entry name" value="DIPHTHINE METHYLTRANSFERASE"/>
    <property type="match status" value="1"/>
</dbReference>
<dbReference type="GO" id="GO:0061685">
    <property type="term" value="F:diphthine methylesterase activity"/>
    <property type="evidence" value="ECO:0007669"/>
    <property type="project" value="UniProtKB-EC"/>
</dbReference>
<evidence type="ECO:0000256" key="4">
    <source>
        <dbReference type="ARBA" id="ARBA00022801"/>
    </source>
</evidence>
<dbReference type="AlphaFoldDB" id="A0A8S2PJM4"/>
<comment type="caution">
    <text evidence="9">The sequence shown here is derived from an EMBL/GenBank/DDBJ whole genome shotgun (WGS) entry which is preliminary data.</text>
</comment>
<comment type="pathway">
    <text evidence="1">Protein modification; peptidyl-diphthamide biosynthesis.</text>
</comment>
<dbReference type="Proteomes" id="UP000682733">
    <property type="component" value="Unassembled WGS sequence"/>
</dbReference>
<dbReference type="EMBL" id="CAJNOK010016396">
    <property type="protein sequence ID" value="CAF1244374.1"/>
    <property type="molecule type" value="Genomic_DNA"/>
</dbReference>
<dbReference type="Proteomes" id="UP000677228">
    <property type="component" value="Unassembled WGS sequence"/>
</dbReference>
<dbReference type="SUPFAM" id="SSF50978">
    <property type="entry name" value="WD40 repeat-like"/>
    <property type="match status" value="1"/>
</dbReference>